<name>A0A844QQL9_9HYPH</name>
<comment type="caution">
    <text evidence="1">The sequence shown here is derived from an EMBL/GenBank/DDBJ whole genome shotgun (WGS) entry which is preliminary data.</text>
</comment>
<organism evidence="1 2">
    <name type="scientific">Nitratireductor arenosus</name>
    <dbReference type="NCBI Taxonomy" id="2682096"/>
    <lineage>
        <taxon>Bacteria</taxon>
        <taxon>Pseudomonadati</taxon>
        <taxon>Pseudomonadota</taxon>
        <taxon>Alphaproteobacteria</taxon>
        <taxon>Hyphomicrobiales</taxon>
        <taxon>Phyllobacteriaceae</taxon>
        <taxon>Nitratireductor</taxon>
    </lineage>
</organism>
<dbReference type="Proteomes" id="UP000463224">
    <property type="component" value="Unassembled WGS sequence"/>
</dbReference>
<evidence type="ECO:0000313" key="2">
    <source>
        <dbReference type="Proteomes" id="UP000463224"/>
    </source>
</evidence>
<proteinExistence type="predicted"/>
<dbReference type="AlphaFoldDB" id="A0A844QQL9"/>
<sequence length="106" mass="11993">MGNHDVGRGMAAAARVFWIAYGNGEVTQEVALKALDAMAKDYLGADAEFDDELHQETDLSELVAIAFSASEKSRAYLRGEDDDEETGYDEWYSTVYRPFCERYRFC</sequence>
<accession>A0A844QQL9</accession>
<gene>
    <name evidence="1" type="ORF">GN330_22915</name>
</gene>
<keyword evidence="2" id="KW-1185">Reference proteome</keyword>
<evidence type="ECO:0000313" key="1">
    <source>
        <dbReference type="EMBL" id="MVB00102.1"/>
    </source>
</evidence>
<dbReference type="RefSeq" id="WP_156715980.1">
    <property type="nucleotide sequence ID" value="NZ_WPHG01000010.1"/>
</dbReference>
<dbReference type="EMBL" id="WPHG01000010">
    <property type="protein sequence ID" value="MVB00102.1"/>
    <property type="molecule type" value="Genomic_DNA"/>
</dbReference>
<reference evidence="1 2" key="1">
    <citation type="submission" date="2019-12" db="EMBL/GenBank/DDBJ databases">
        <title>Nitratireductor arenosus sp. nov., Isolated from sea sand, Jeju island, South Korea.</title>
        <authorList>
            <person name="Kim W."/>
        </authorList>
    </citation>
    <scope>NUCLEOTIDE SEQUENCE [LARGE SCALE GENOMIC DNA]</scope>
    <source>
        <strain evidence="1 2">CAU 1489</strain>
    </source>
</reference>
<protein>
    <submittedName>
        <fullName evidence="1">Uncharacterized protein</fullName>
    </submittedName>
</protein>